<protein>
    <recommendedName>
        <fullName evidence="4">BTB domain-containing protein</fullName>
    </recommendedName>
</protein>
<name>A0A8E2J9L6_9PEZI</name>
<reference evidence="2 3" key="1">
    <citation type="journal article" date="2016" name="Nat. Commun.">
        <title>Ectomycorrhizal ecology is imprinted in the genome of the dominant symbiotic fungus Cenococcum geophilum.</title>
        <authorList>
            <consortium name="DOE Joint Genome Institute"/>
            <person name="Peter M."/>
            <person name="Kohler A."/>
            <person name="Ohm R.A."/>
            <person name="Kuo A."/>
            <person name="Krutzmann J."/>
            <person name="Morin E."/>
            <person name="Arend M."/>
            <person name="Barry K.W."/>
            <person name="Binder M."/>
            <person name="Choi C."/>
            <person name="Clum A."/>
            <person name="Copeland A."/>
            <person name="Grisel N."/>
            <person name="Haridas S."/>
            <person name="Kipfer T."/>
            <person name="LaButti K."/>
            <person name="Lindquist E."/>
            <person name="Lipzen A."/>
            <person name="Maire R."/>
            <person name="Meier B."/>
            <person name="Mihaltcheva S."/>
            <person name="Molinier V."/>
            <person name="Murat C."/>
            <person name="Poggeler S."/>
            <person name="Quandt C.A."/>
            <person name="Sperisen C."/>
            <person name="Tritt A."/>
            <person name="Tisserant E."/>
            <person name="Crous P.W."/>
            <person name="Henrissat B."/>
            <person name="Nehls U."/>
            <person name="Egli S."/>
            <person name="Spatafora J.W."/>
            <person name="Grigoriev I.V."/>
            <person name="Martin F.M."/>
        </authorList>
    </citation>
    <scope>NUCLEOTIDE SEQUENCE [LARGE SCALE GENOMIC DNA]</scope>
    <source>
        <strain evidence="2 3">CBS 459.81</strain>
    </source>
</reference>
<dbReference type="SUPFAM" id="SSF54695">
    <property type="entry name" value="POZ domain"/>
    <property type="match status" value="1"/>
</dbReference>
<evidence type="ECO:0008006" key="4">
    <source>
        <dbReference type="Google" id="ProtNLM"/>
    </source>
</evidence>
<evidence type="ECO:0000313" key="2">
    <source>
        <dbReference type="EMBL" id="OCK73849.1"/>
    </source>
</evidence>
<proteinExistence type="predicted"/>
<dbReference type="InterPro" id="IPR011333">
    <property type="entry name" value="SKP1/BTB/POZ_sf"/>
</dbReference>
<keyword evidence="3" id="KW-1185">Reference proteome</keyword>
<evidence type="ECO:0000313" key="3">
    <source>
        <dbReference type="Proteomes" id="UP000250266"/>
    </source>
</evidence>
<dbReference type="CDD" id="cd18186">
    <property type="entry name" value="BTB_POZ_ZBTB_KLHL-like"/>
    <property type="match status" value="1"/>
</dbReference>
<dbReference type="OrthoDB" id="5326346at2759"/>
<accession>A0A8E2J9L6</accession>
<evidence type="ECO:0000256" key="1">
    <source>
        <dbReference type="SAM" id="MobiDB-lite"/>
    </source>
</evidence>
<organism evidence="2 3">
    <name type="scientific">Lepidopterella palustris CBS 459.81</name>
    <dbReference type="NCBI Taxonomy" id="1314670"/>
    <lineage>
        <taxon>Eukaryota</taxon>
        <taxon>Fungi</taxon>
        <taxon>Dikarya</taxon>
        <taxon>Ascomycota</taxon>
        <taxon>Pezizomycotina</taxon>
        <taxon>Dothideomycetes</taxon>
        <taxon>Pleosporomycetidae</taxon>
        <taxon>Mytilinidiales</taxon>
        <taxon>Argynnaceae</taxon>
        <taxon>Lepidopterella</taxon>
    </lineage>
</organism>
<dbReference type="AlphaFoldDB" id="A0A8E2J9L6"/>
<dbReference type="Proteomes" id="UP000250266">
    <property type="component" value="Unassembled WGS sequence"/>
</dbReference>
<sequence>MASTISEPVPEAVLHECDPYGDIILQLRHPNPPFAVWDDSIENATVKQEPSPYDNGPQRAANELLFQPSVTIIDYESAVVDPEPADDDLSPAVDAFAHLDGLDLDNQPTPIYGETAAIVDEPMPADTEPVPNDEAPSQDAPEPCPTEKHTPIKIDGEPPGIEIRVSSRHLILASSHFRRMLKGDWKEAKSLQLDGCLHIEETDWDADALRIVMDIIHGRFRRVPKVISLEMLAKIAVIVDYYECHEVVELFSSMWIQSLKHTVPASYSRNIILWMSISWVFQQPDLFRSTTIITTKNCRGTVQTMGLPIPDQIIFRINKKREDFIERSVTALHNLLVELRKGDNSCSFACSSILLGALIKQMDNRKLFLPRPVASFEGYSAAEVAEFVRTIYTPEWCSISKKSSQRARPHSCSLRNYVDPIISDYDASMDDVAIESYLRMPSLTLIS</sequence>
<feature type="compositionally biased region" description="Basic and acidic residues" evidence="1">
    <location>
        <begin position="145"/>
        <end position="156"/>
    </location>
</feature>
<gene>
    <name evidence="2" type="ORF">K432DRAFT_430359</name>
</gene>
<dbReference type="Gene3D" id="3.30.710.10">
    <property type="entry name" value="Potassium Channel Kv1.1, Chain A"/>
    <property type="match status" value="1"/>
</dbReference>
<feature type="region of interest" description="Disordered" evidence="1">
    <location>
        <begin position="123"/>
        <end position="158"/>
    </location>
</feature>
<dbReference type="EMBL" id="KV745635">
    <property type="protein sequence ID" value="OCK73849.1"/>
    <property type="molecule type" value="Genomic_DNA"/>
</dbReference>